<comment type="caution">
    <text evidence="2">The sequence shown here is derived from an EMBL/GenBank/DDBJ whole genome shotgun (WGS) entry which is preliminary data.</text>
</comment>
<gene>
    <name evidence="2" type="ORF">C8F04DRAFT_1397685</name>
</gene>
<evidence type="ECO:0000313" key="3">
    <source>
        <dbReference type="Proteomes" id="UP001218188"/>
    </source>
</evidence>
<organism evidence="2 3">
    <name type="scientific">Mycena alexandri</name>
    <dbReference type="NCBI Taxonomy" id="1745969"/>
    <lineage>
        <taxon>Eukaryota</taxon>
        <taxon>Fungi</taxon>
        <taxon>Dikarya</taxon>
        <taxon>Basidiomycota</taxon>
        <taxon>Agaricomycotina</taxon>
        <taxon>Agaricomycetes</taxon>
        <taxon>Agaricomycetidae</taxon>
        <taxon>Agaricales</taxon>
        <taxon>Marasmiineae</taxon>
        <taxon>Mycenaceae</taxon>
        <taxon>Mycena</taxon>
    </lineage>
</organism>
<name>A0AAD6SPF0_9AGAR</name>
<evidence type="ECO:0000313" key="2">
    <source>
        <dbReference type="EMBL" id="KAJ7030701.1"/>
    </source>
</evidence>
<dbReference type="EMBL" id="JARJCM010000088">
    <property type="protein sequence ID" value="KAJ7030701.1"/>
    <property type="molecule type" value="Genomic_DNA"/>
</dbReference>
<keyword evidence="3" id="KW-1185">Reference proteome</keyword>
<sequence length="160" mass="17870">MTGRAPSYTTLLGFRWALRLSSTPRLHAAFSGSSGVEGYESPAGRIWILMRPNPPRAVLLSGGSALHYHHQRRLFQSPPSATSATPQHKHRDTAHEGTSRAQAQPYEDYFALKHHYLHRYQFFLGGSARPHTATEVGCSVVPAWHDPYSTSTNQFLPQPH</sequence>
<dbReference type="Proteomes" id="UP001218188">
    <property type="component" value="Unassembled WGS sequence"/>
</dbReference>
<feature type="compositionally biased region" description="Polar residues" evidence="1">
    <location>
        <begin position="77"/>
        <end position="86"/>
    </location>
</feature>
<feature type="region of interest" description="Disordered" evidence="1">
    <location>
        <begin position="77"/>
        <end position="101"/>
    </location>
</feature>
<reference evidence="2" key="1">
    <citation type="submission" date="2023-03" db="EMBL/GenBank/DDBJ databases">
        <title>Massive genome expansion in bonnet fungi (Mycena s.s.) driven by repeated elements and novel gene families across ecological guilds.</title>
        <authorList>
            <consortium name="Lawrence Berkeley National Laboratory"/>
            <person name="Harder C.B."/>
            <person name="Miyauchi S."/>
            <person name="Viragh M."/>
            <person name="Kuo A."/>
            <person name="Thoen E."/>
            <person name="Andreopoulos B."/>
            <person name="Lu D."/>
            <person name="Skrede I."/>
            <person name="Drula E."/>
            <person name="Henrissat B."/>
            <person name="Morin E."/>
            <person name="Kohler A."/>
            <person name="Barry K."/>
            <person name="LaButti K."/>
            <person name="Morin E."/>
            <person name="Salamov A."/>
            <person name="Lipzen A."/>
            <person name="Mereny Z."/>
            <person name="Hegedus B."/>
            <person name="Baldrian P."/>
            <person name="Stursova M."/>
            <person name="Weitz H."/>
            <person name="Taylor A."/>
            <person name="Grigoriev I.V."/>
            <person name="Nagy L.G."/>
            <person name="Martin F."/>
            <person name="Kauserud H."/>
        </authorList>
    </citation>
    <scope>NUCLEOTIDE SEQUENCE</scope>
    <source>
        <strain evidence="2">CBHHK200</strain>
    </source>
</reference>
<protein>
    <submittedName>
        <fullName evidence="2">Uncharacterized protein</fullName>
    </submittedName>
</protein>
<evidence type="ECO:0000256" key="1">
    <source>
        <dbReference type="SAM" id="MobiDB-lite"/>
    </source>
</evidence>
<accession>A0AAD6SPF0</accession>
<dbReference type="AlphaFoldDB" id="A0AAD6SPF0"/>
<proteinExistence type="predicted"/>